<dbReference type="Pfam" id="PF12937">
    <property type="entry name" value="F-box-like"/>
    <property type="match status" value="2"/>
</dbReference>
<dbReference type="SMART" id="SM00256">
    <property type="entry name" value="FBOX"/>
    <property type="match status" value="2"/>
</dbReference>
<dbReference type="InterPro" id="IPR017451">
    <property type="entry name" value="F-box-assoc_interact_dom"/>
</dbReference>
<evidence type="ECO:0000313" key="2">
    <source>
        <dbReference type="EMBL" id="KAB2604117.1"/>
    </source>
</evidence>
<name>A0A5N5GNV1_9ROSA</name>
<dbReference type="OrthoDB" id="1731189at2759"/>
<dbReference type="NCBIfam" id="TIGR01640">
    <property type="entry name" value="F_box_assoc_1"/>
    <property type="match status" value="2"/>
</dbReference>
<evidence type="ECO:0000313" key="4">
    <source>
        <dbReference type="Proteomes" id="UP000327157"/>
    </source>
</evidence>
<evidence type="ECO:0000259" key="1">
    <source>
        <dbReference type="PROSITE" id="PS50181"/>
    </source>
</evidence>
<dbReference type="InterPro" id="IPR001810">
    <property type="entry name" value="F-box_dom"/>
</dbReference>
<comment type="caution">
    <text evidence="3">The sequence shown here is derived from an EMBL/GenBank/DDBJ whole genome shotgun (WGS) entry which is preliminary data.</text>
</comment>
<proteinExistence type="predicted"/>
<dbReference type="InterPro" id="IPR013187">
    <property type="entry name" value="F-box-assoc_dom_typ3"/>
</dbReference>
<feature type="domain" description="F-box" evidence="1">
    <location>
        <begin position="367"/>
        <end position="413"/>
    </location>
</feature>
<reference evidence="4" key="2">
    <citation type="submission" date="2019-10" db="EMBL/GenBank/DDBJ databases">
        <title>A de novo genome assembly of a pear dwarfing rootstock.</title>
        <authorList>
            <person name="Wang F."/>
            <person name="Wang J."/>
            <person name="Li S."/>
            <person name="Zhang Y."/>
            <person name="Fang M."/>
            <person name="Ma L."/>
            <person name="Zhao Y."/>
            <person name="Jiang S."/>
        </authorList>
    </citation>
    <scope>NUCLEOTIDE SEQUENCE [LARGE SCALE GENOMIC DNA]</scope>
</reference>
<dbReference type="EMBL" id="SMOL01000649">
    <property type="protein sequence ID" value="KAB2604117.1"/>
    <property type="molecule type" value="Genomic_DNA"/>
</dbReference>
<reference evidence="3 4" key="1">
    <citation type="submission" date="2019-09" db="EMBL/GenBank/DDBJ databases">
        <authorList>
            <person name="Ou C."/>
        </authorList>
    </citation>
    <scope>NUCLEOTIDE SEQUENCE [LARGE SCALE GENOMIC DNA]</scope>
    <source>
        <strain evidence="3">S2</strain>
        <tissue evidence="3">Leaf</tissue>
    </source>
</reference>
<organism evidence="3 4">
    <name type="scientific">Pyrus ussuriensis x Pyrus communis</name>
    <dbReference type="NCBI Taxonomy" id="2448454"/>
    <lineage>
        <taxon>Eukaryota</taxon>
        <taxon>Viridiplantae</taxon>
        <taxon>Streptophyta</taxon>
        <taxon>Embryophyta</taxon>
        <taxon>Tracheophyta</taxon>
        <taxon>Spermatophyta</taxon>
        <taxon>Magnoliopsida</taxon>
        <taxon>eudicotyledons</taxon>
        <taxon>Gunneridae</taxon>
        <taxon>Pentapetalae</taxon>
        <taxon>rosids</taxon>
        <taxon>fabids</taxon>
        <taxon>Rosales</taxon>
        <taxon>Rosaceae</taxon>
        <taxon>Amygdaloideae</taxon>
        <taxon>Maleae</taxon>
        <taxon>Pyrus</taxon>
    </lineage>
</organism>
<dbReference type="CDD" id="cd22157">
    <property type="entry name" value="F-box_AtFBW1-like"/>
    <property type="match status" value="2"/>
</dbReference>
<keyword evidence="4" id="KW-1185">Reference proteome</keyword>
<dbReference type="PROSITE" id="PS50181">
    <property type="entry name" value="FBOX"/>
    <property type="match status" value="2"/>
</dbReference>
<reference evidence="3 4" key="3">
    <citation type="submission" date="2019-11" db="EMBL/GenBank/DDBJ databases">
        <title>A de novo genome assembly of a pear dwarfing rootstock.</title>
        <authorList>
            <person name="Wang F."/>
            <person name="Wang J."/>
            <person name="Li S."/>
            <person name="Zhang Y."/>
            <person name="Fang M."/>
            <person name="Ma L."/>
            <person name="Zhao Y."/>
            <person name="Jiang S."/>
        </authorList>
    </citation>
    <scope>NUCLEOTIDE SEQUENCE [LARGE SCALE GENOMIC DNA]</scope>
    <source>
        <strain evidence="3">S2</strain>
        <tissue evidence="3">Leaf</tissue>
    </source>
</reference>
<dbReference type="Gene3D" id="1.20.1280.50">
    <property type="match status" value="2"/>
</dbReference>
<gene>
    <name evidence="3" type="ORF">D8674_023415</name>
    <name evidence="2" type="ORF">D8674_039067</name>
</gene>
<dbReference type="InterPro" id="IPR050796">
    <property type="entry name" value="SCF_F-box_component"/>
</dbReference>
<feature type="domain" description="F-box" evidence="1">
    <location>
        <begin position="1"/>
        <end position="45"/>
    </location>
</feature>
<evidence type="ECO:0000313" key="3">
    <source>
        <dbReference type="EMBL" id="KAB2616827.1"/>
    </source>
</evidence>
<protein>
    <submittedName>
        <fullName evidence="3">F-box/kelch-repeat protein</fullName>
    </submittedName>
</protein>
<dbReference type="PANTHER" id="PTHR31672">
    <property type="entry name" value="BNACNNG10540D PROTEIN"/>
    <property type="match status" value="1"/>
</dbReference>
<dbReference type="SUPFAM" id="SSF81383">
    <property type="entry name" value="F-box domain"/>
    <property type="match status" value="2"/>
</dbReference>
<dbReference type="Pfam" id="PF08268">
    <property type="entry name" value="FBA_3"/>
    <property type="match status" value="2"/>
</dbReference>
<dbReference type="Proteomes" id="UP000327157">
    <property type="component" value="Chromosome 3"/>
</dbReference>
<dbReference type="AlphaFoldDB" id="A0A5N5GNV1"/>
<sequence length="767" mass="87585">MADNLPEQIMQDILYRLPLKSLILCTSVCKPWNSMIKNPSFIRTHLNRTIDLNNQFGTHLLLVCCTRIDKQSGFCHGDLELLEHCNLHYDNLAFDEYCKLEFPIAPKEEAGNKVLKVVGVCNGLVLLTDCMFFSGNTVMLCNPSTRKSVTLPKPHYTFKGVRGYYDCIGFGFDAVTTDYKVVRITFEQWPNPSAFYEVYSLAGGSWSDPCSLDHVNGLKRTCKPVFVNGAIHWKAYHRSTNSDSKYFILAFDVGSDTFRRIMTPENFRSSCGEDFYISGYGKSIALSKLYYTNIGEHCVDIWLMKECGMEESWTKLTTLRPKGPQTGVCYRPLCIRKSGDLVLVPTDGYTGRHELICLDLPGSSNFEIMAHNLPEEIVHDILCRLRPKSLIRCTSVCKAWNSMIKNPSFIRTHLNRTISLNNQFCTHLCLLHCVPRAILSGDVNVRADEPREEHYNLHYDNQAFDEYCKLEFPIVPKMNTFLRVDGICNGLVFLADDNDRLGFTFMLCNPSIRKSVTLPKPHLSFEPIGRYYACIGFGFDAVTNDYKVVRLISEKFKDPNTFYEVYSLAGGSWSDPRSLDFTHLSMSPRKSHAFVNGAIHFEAWRPLTNGDYEYSILAFDVGSDSFRRIMAPKNFSIPGTTQLFISGNGNSIALFQPWFTSTGELCLDIWEMKEYGIEESWTKLTTLSLPSPQRRVFYRPLWFRKSGDVVLVPITILWDDDDRYELVSLDLVSKQLKNLGIQGYKYYYAESYVVSLVLLDKTDAVSY</sequence>
<dbReference type="InterPro" id="IPR036047">
    <property type="entry name" value="F-box-like_dom_sf"/>
</dbReference>
<dbReference type="EMBL" id="SMOL01000402">
    <property type="protein sequence ID" value="KAB2616827.1"/>
    <property type="molecule type" value="Genomic_DNA"/>
</dbReference>
<accession>A0A5N5GNV1</accession>
<dbReference type="PANTHER" id="PTHR31672:SF13">
    <property type="entry name" value="F-BOX PROTEIN CPR30-LIKE"/>
    <property type="match status" value="1"/>
</dbReference>